<gene>
    <name evidence="8" type="ORF">GMA10_01250</name>
</gene>
<name>A0A7K1LFB0_9MICC</name>
<evidence type="ECO:0000256" key="1">
    <source>
        <dbReference type="ARBA" id="ARBA00004141"/>
    </source>
</evidence>
<evidence type="ECO:0000256" key="2">
    <source>
        <dbReference type="ARBA" id="ARBA00022692"/>
    </source>
</evidence>
<reference evidence="8 9" key="1">
    <citation type="submission" date="2019-12" db="EMBL/GenBank/DDBJ databases">
        <authorList>
            <person name="Li J."/>
            <person name="Shi Y."/>
            <person name="Xu G."/>
            <person name="Xiao D."/>
            <person name="Ran X."/>
        </authorList>
    </citation>
    <scope>NUCLEOTIDE SEQUENCE [LARGE SCALE GENOMIC DNA]</scope>
    <source>
        <strain evidence="8 9">JCM 15915</strain>
    </source>
</reference>
<dbReference type="PIRSF" id="PIRSF006648">
    <property type="entry name" value="DrrB"/>
    <property type="match status" value="1"/>
</dbReference>
<keyword evidence="2 6" id="KW-0812">Transmembrane</keyword>
<dbReference type="GO" id="GO:0043190">
    <property type="term" value="C:ATP-binding cassette (ABC) transporter complex"/>
    <property type="evidence" value="ECO:0007669"/>
    <property type="project" value="InterPro"/>
</dbReference>
<evidence type="ECO:0000256" key="6">
    <source>
        <dbReference type="SAM" id="Phobius"/>
    </source>
</evidence>
<evidence type="ECO:0000256" key="4">
    <source>
        <dbReference type="ARBA" id="ARBA00023136"/>
    </source>
</evidence>
<comment type="caution">
    <text evidence="8">The sequence shown here is derived from an EMBL/GenBank/DDBJ whole genome shotgun (WGS) entry which is preliminary data.</text>
</comment>
<dbReference type="EMBL" id="WOGT01000001">
    <property type="protein sequence ID" value="MUN53865.1"/>
    <property type="molecule type" value="Genomic_DNA"/>
</dbReference>
<keyword evidence="9" id="KW-1185">Reference proteome</keyword>
<comment type="subcellular location">
    <subcellularLocation>
        <location evidence="1">Membrane</location>
        <topology evidence="1">Multi-pass membrane protein</topology>
    </subcellularLocation>
</comment>
<feature type="transmembrane region" description="Helical" evidence="6">
    <location>
        <begin position="51"/>
        <end position="77"/>
    </location>
</feature>
<dbReference type="AlphaFoldDB" id="A0A7K1LFB0"/>
<dbReference type="PANTHER" id="PTHR43077:SF11">
    <property type="entry name" value="TRANSPORT PERMEASE YVFS-RELATED"/>
    <property type="match status" value="1"/>
</dbReference>
<protein>
    <submittedName>
        <fullName evidence="8">ABC transporter permease</fullName>
    </submittedName>
</protein>
<dbReference type="GO" id="GO:0046677">
    <property type="term" value="P:response to antibiotic"/>
    <property type="evidence" value="ECO:0007669"/>
    <property type="project" value="UniProtKB-KW"/>
</dbReference>
<dbReference type="OrthoDB" id="63188at2"/>
<dbReference type="RefSeq" id="WP_129313974.1">
    <property type="nucleotide sequence ID" value="NZ_CP197643.1"/>
</dbReference>
<feature type="transmembrane region" description="Helical" evidence="6">
    <location>
        <begin position="225"/>
        <end position="246"/>
    </location>
</feature>
<feature type="transmembrane region" description="Helical" evidence="6">
    <location>
        <begin position="98"/>
        <end position="123"/>
    </location>
</feature>
<evidence type="ECO:0000313" key="9">
    <source>
        <dbReference type="Proteomes" id="UP000462152"/>
    </source>
</evidence>
<dbReference type="Pfam" id="PF01061">
    <property type="entry name" value="ABC2_membrane"/>
    <property type="match status" value="1"/>
</dbReference>
<evidence type="ECO:0000256" key="3">
    <source>
        <dbReference type="ARBA" id="ARBA00022989"/>
    </source>
</evidence>
<dbReference type="InterPro" id="IPR000412">
    <property type="entry name" value="ABC_2_transport"/>
</dbReference>
<evidence type="ECO:0000313" key="8">
    <source>
        <dbReference type="EMBL" id="MUN53865.1"/>
    </source>
</evidence>
<dbReference type="PANTHER" id="PTHR43077">
    <property type="entry name" value="TRANSPORT PERMEASE YVFS-RELATED"/>
    <property type="match status" value="1"/>
</dbReference>
<accession>A0A7K1LFB0</accession>
<organism evidence="8 9">
    <name type="scientific">Rothia koreensis</name>
    <dbReference type="NCBI Taxonomy" id="592378"/>
    <lineage>
        <taxon>Bacteria</taxon>
        <taxon>Bacillati</taxon>
        <taxon>Actinomycetota</taxon>
        <taxon>Actinomycetes</taxon>
        <taxon>Micrococcales</taxon>
        <taxon>Micrococcaceae</taxon>
        <taxon>Rothia</taxon>
    </lineage>
</organism>
<evidence type="ECO:0000259" key="7">
    <source>
        <dbReference type="Pfam" id="PF01061"/>
    </source>
</evidence>
<dbReference type="InterPro" id="IPR051328">
    <property type="entry name" value="T7SS_ABC-Transporter"/>
</dbReference>
<sequence length="254" mass="26915">MNIAAFTLIDLRRTLADRSGVVFSVILPVVFYLLFGAMQDYAEAPLNDGNTAAYVMIGMAVYGGVVAACATTGNVVVEQSTGWGRQLALTPLPTPAMLASKGVIILVRALLPVLAVNIAGLFTQADMPAGEWITCAVLAVVVALPFGFYGMMFGLLFRSESAVSISSTALVILSFIGNAFSPLPEFLMGLSRFTPLYGASSLARYPLTDGIQAISDGTGTVTDPLWYAVVNVIAWTLVFSGACAVLSRRQKERK</sequence>
<feature type="domain" description="ABC-2 type transporter transmembrane" evidence="7">
    <location>
        <begin position="11"/>
        <end position="196"/>
    </location>
</feature>
<keyword evidence="4 6" id="KW-0472">Membrane</keyword>
<keyword evidence="5" id="KW-0046">Antibiotic resistance</keyword>
<feature type="transmembrane region" description="Helical" evidence="6">
    <location>
        <begin position="129"/>
        <end position="149"/>
    </location>
</feature>
<dbReference type="Proteomes" id="UP000462152">
    <property type="component" value="Unassembled WGS sequence"/>
</dbReference>
<dbReference type="GO" id="GO:0140359">
    <property type="term" value="F:ABC-type transporter activity"/>
    <property type="evidence" value="ECO:0007669"/>
    <property type="project" value="InterPro"/>
</dbReference>
<keyword evidence="3 6" id="KW-1133">Transmembrane helix</keyword>
<evidence type="ECO:0000256" key="5">
    <source>
        <dbReference type="ARBA" id="ARBA00023251"/>
    </source>
</evidence>
<feature type="transmembrane region" description="Helical" evidence="6">
    <location>
        <begin position="21"/>
        <end position="39"/>
    </location>
</feature>
<feature type="transmembrane region" description="Helical" evidence="6">
    <location>
        <begin position="161"/>
        <end position="180"/>
    </location>
</feature>
<dbReference type="InterPro" id="IPR013525">
    <property type="entry name" value="ABC2_TM"/>
</dbReference>
<proteinExistence type="predicted"/>